<keyword evidence="1" id="KW-0812">Transmembrane</keyword>
<feature type="transmembrane region" description="Helical" evidence="1">
    <location>
        <begin position="12"/>
        <end position="34"/>
    </location>
</feature>
<proteinExistence type="predicted"/>
<sequence length="40" mass="4801">MMEIMLQKIKKGYFLHIYIWISLRCCCLASESLAKMDLYI</sequence>
<dbReference type="EMBL" id="GBRH01171671">
    <property type="protein sequence ID" value="JAE26225.1"/>
    <property type="molecule type" value="Transcribed_RNA"/>
</dbReference>
<protein>
    <submittedName>
        <fullName evidence="2">Uncharacterized protein</fullName>
    </submittedName>
</protein>
<reference evidence="2" key="1">
    <citation type="submission" date="2014-09" db="EMBL/GenBank/DDBJ databases">
        <authorList>
            <person name="Magalhaes I.L.F."/>
            <person name="Oliveira U."/>
            <person name="Santos F.R."/>
            <person name="Vidigal T.H.D.A."/>
            <person name="Brescovit A.D."/>
            <person name="Santos A.J."/>
        </authorList>
    </citation>
    <scope>NUCLEOTIDE SEQUENCE</scope>
    <source>
        <tissue evidence="2">Shoot tissue taken approximately 20 cm above the soil surface</tissue>
    </source>
</reference>
<evidence type="ECO:0000256" key="1">
    <source>
        <dbReference type="SAM" id="Phobius"/>
    </source>
</evidence>
<dbReference type="AlphaFoldDB" id="A0A0A9GM72"/>
<reference evidence="2" key="2">
    <citation type="journal article" date="2015" name="Data Brief">
        <title>Shoot transcriptome of the giant reed, Arundo donax.</title>
        <authorList>
            <person name="Barrero R.A."/>
            <person name="Guerrero F.D."/>
            <person name="Moolhuijzen P."/>
            <person name="Goolsby J.A."/>
            <person name="Tidwell J."/>
            <person name="Bellgard S.E."/>
            <person name="Bellgard M.I."/>
        </authorList>
    </citation>
    <scope>NUCLEOTIDE SEQUENCE</scope>
    <source>
        <tissue evidence="2">Shoot tissue taken approximately 20 cm above the soil surface</tissue>
    </source>
</reference>
<name>A0A0A9GM72_ARUDO</name>
<evidence type="ECO:0000313" key="2">
    <source>
        <dbReference type="EMBL" id="JAE26225.1"/>
    </source>
</evidence>
<keyword evidence="1" id="KW-0472">Membrane</keyword>
<accession>A0A0A9GM72</accession>
<keyword evidence="1" id="KW-1133">Transmembrane helix</keyword>
<organism evidence="2">
    <name type="scientific">Arundo donax</name>
    <name type="common">Giant reed</name>
    <name type="synonym">Donax arundinaceus</name>
    <dbReference type="NCBI Taxonomy" id="35708"/>
    <lineage>
        <taxon>Eukaryota</taxon>
        <taxon>Viridiplantae</taxon>
        <taxon>Streptophyta</taxon>
        <taxon>Embryophyta</taxon>
        <taxon>Tracheophyta</taxon>
        <taxon>Spermatophyta</taxon>
        <taxon>Magnoliopsida</taxon>
        <taxon>Liliopsida</taxon>
        <taxon>Poales</taxon>
        <taxon>Poaceae</taxon>
        <taxon>PACMAD clade</taxon>
        <taxon>Arundinoideae</taxon>
        <taxon>Arundineae</taxon>
        <taxon>Arundo</taxon>
    </lineage>
</organism>